<dbReference type="EMBL" id="LS398110">
    <property type="protein sequence ID" value="SPP93462.1"/>
    <property type="molecule type" value="Genomic_DNA"/>
</dbReference>
<keyword evidence="4 6" id="KW-0456">Lyase</keyword>
<evidence type="ECO:0000313" key="7">
    <source>
        <dbReference type="EMBL" id="SPP93462.1"/>
    </source>
</evidence>
<dbReference type="SUPFAM" id="SSF55248">
    <property type="entry name" value="PCD-like"/>
    <property type="match status" value="1"/>
</dbReference>
<dbReference type="InterPro" id="IPR000157">
    <property type="entry name" value="TIR_dom"/>
</dbReference>
<keyword evidence="9" id="KW-1185">Reference proteome</keyword>
<dbReference type="GO" id="GO:0006729">
    <property type="term" value="P:tetrahydrobiopterin biosynthetic process"/>
    <property type="evidence" value="ECO:0007669"/>
    <property type="project" value="InterPro"/>
</dbReference>
<gene>
    <name evidence="7" type="ORF">BRAD3257_2388</name>
    <name evidence="6" type="ORF">JWS04_29995</name>
</gene>
<dbReference type="Pfam" id="PF01329">
    <property type="entry name" value="Pterin_4a"/>
    <property type="match status" value="1"/>
</dbReference>
<dbReference type="PANTHER" id="PTHR12599:SF0">
    <property type="entry name" value="PTERIN-4-ALPHA-CARBINOLAMINE DEHYDRATASE"/>
    <property type="match status" value="1"/>
</dbReference>
<dbReference type="Gene3D" id="3.40.50.10140">
    <property type="entry name" value="Toll/interleukin-1 receptor homology (TIR) domain"/>
    <property type="match status" value="1"/>
</dbReference>
<feature type="domain" description="TIR" evidence="5">
    <location>
        <begin position="7"/>
        <end position="131"/>
    </location>
</feature>
<evidence type="ECO:0000313" key="9">
    <source>
        <dbReference type="Proteomes" id="UP000669317"/>
    </source>
</evidence>
<accession>A0A2U3PWB8</accession>
<evidence type="ECO:0000259" key="5">
    <source>
        <dbReference type="Pfam" id="PF13676"/>
    </source>
</evidence>
<dbReference type="InterPro" id="IPR036428">
    <property type="entry name" value="PCD_sf"/>
</dbReference>
<dbReference type="InterPro" id="IPR001533">
    <property type="entry name" value="Pterin_deHydtase"/>
</dbReference>
<dbReference type="EC" id="4.2.1.96" evidence="3"/>
<dbReference type="RefSeq" id="WP_122401770.1">
    <property type="nucleotide sequence ID" value="NZ_JAGIKT010000078.1"/>
</dbReference>
<reference evidence="6 9" key="2">
    <citation type="submission" date="2021-03" db="EMBL/GenBank/DDBJ databases">
        <title>Genome Sequence of Bradyrhizobium vignae strain ISRA400.</title>
        <authorList>
            <person name="Tisa L.S."/>
            <person name="Svistoonoff S."/>
            <person name="Hocher V."/>
            <person name="Fall S."/>
            <person name="Zaiya A."/>
            <person name="Naing D."/>
            <person name="Niang N."/>
            <person name="Diouf A."/>
            <person name="Dasylva M.C."/>
            <person name="Toure O."/>
            <person name="Gueye M."/>
            <person name="Gully D."/>
            <person name="Tisseyre P."/>
            <person name="Simpson S."/>
            <person name="Morris K."/>
            <person name="Thomas W.K."/>
        </authorList>
    </citation>
    <scope>NUCLEOTIDE SEQUENCE [LARGE SCALE GENOMIC DNA]</scope>
    <source>
        <strain evidence="6 9">ISRA400</strain>
    </source>
</reference>
<evidence type="ECO:0000256" key="1">
    <source>
        <dbReference type="ARBA" id="ARBA00001554"/>
    </source>
</evidence>
<evidence type="ECO:0000256" key="2">
    <source>
        <dbReference type="ARBA" id="ARBA00006472"/>
    </source>
</evidence>
<proteinExistence type="inferred from homology"/>
<dbReference type="GO" id="GO:0008124">
    <property type="term" value="F:4-alpha-hydroxytetrahydrobiopterin dehydratase activity"/>
    <property type="evidence" value="ECO:0007669"/>
    <property type="project" value="UniProtKB-EC"/>
</dbReference>
<protein>
    <recommendedName>
        <fullName evidence="3">4a-hydroxytetrahydrobiopterin dehydratase</fullName>
        <ecNumber evidence="3">4.2.1.96</ecNumber>
    </recommendedName>
</protein>
<evidence type="ECO:0000256" key="4">
    <source>
        <dbReference type="ARBA" id="ARBA00023239"/>
    </source>
</evidence>
<dbReference type="AlphaFoldDB" id="A0A2U3PWB8"/>
<dbReference type="Proteomes" id="UP000669317">
    <property type="component" value="Unassembled WGS sequence"/>
</dbReference>
<comment type="catalytic activity">
    <reaction evidence="1">
        <text>(4aS,6R)-4a-hydroxy-L-erythro-5,6,7,8-tetrahydrobiopterin = (6R)-L-erythro-6,7-dihydrobiopterin + H2O</text>
        <dbReference type="Rhea" id="RHEA:11920"/>
        <dbReference type="ChEBI" id="CHEBI:15377"/>
        <dbReference type="ChEBI" id="CHEBI:15642"/>
        <dbReference type="ChEBI" id="CHEBI:43120"/>
        <dbReference type="EC" id="4.2.1.96"/>
    </reaction>
</comment>
<dbReference type="Gene3D" id="3.30.1360.20">
    <property type="entry name" value="Transcriptional coactivator/pterin dehydratase"/>
    <property type="match status" value="1"/>
</dbReference>
<evidence type="ECO:0000313" key="8">
    <source>
        <dbReference type="Proteomes" id="UP000246085"/>
    </source>
</evidence>
<comment type="similarity">
    <text evidence="2">Belongs to the pterin-4-alpha-carbinolamine dehydratase family.</text>
</comment>
<reference evidence="7 8" key="1">
    <citation type="submission" date="2018-03" db="EMBL/GenBank/DDBJ databases">
        <authorList>
            <person name="Gully D."/>
        </authorList>
    </citation>
    <scope>NUCLEOTIDE SEQUENCE [LARGE SCALE GENOMIC DNA]</scope>
    <source>
        <strain evidence="7">ORS3257</strain>
    </source>
</reference>
<dbReference type="InterPro" id="IPR035897">
    <property type="entry name" value="Toll_tir_struct_dom_sf"/>
</dbReference>
<dbReference type="EMBL" id="JAGIKT010000078">
    <property type="protein sequence ID" value="MBP0115226.1"/>
    <property type="molecule type" value="Genomic_DNA"/>
</dbReference>
<dbReference type="GO" id="GO:0007165">
    <property type="term" value="P:signal transduction"/>
    <property type="evidence" value="ECO:0007669"/>
    <property type="project" value="InterPro"/>
</dbReference>
<dbReference type="Pfam" id="PF13676">
    <property type="entry name" value="TIR_2"/>
    <property type="match status" value="1"/>
</dbReference>
<organism evidence="7 8">
    <name type="scientific">Bradyrhizobium vignae</name>
    <dbReference type="NCBI Taxonomy" id="1549949"/>
    <lineage>
        <taxon>Bacteria</taxon>
        <taxon>Pseudomonadati</taxon>
        <taxon>Pseudomonadota</taxon>
        <taxon>Alphaproteobacteria</taxon>
        <taxon>Hyphomicrobiales</taxon>
        <taxon>Nitrobacteraceae</taxon>
        <taxon>Bradyrhizobium</taxon>
    </lineage>
</organism>
<sequence length="297" mass="33892">MVPKCDIFISYRRLDSAIFSQWLANQLSAAYGQDSVFIDTQNIRTADVWAEQIEQRLINSSLVLIVIGKAWLSIADEFGRRRIDLQDDWVRREIEVSLSSKKKILPVLIEGATLPAKQALPPSIAPLLDIQARTMDLEGVQRDMAEFVNEVGILLGRKPASVDVAYPFPLLTISPLDEQNLKVLAERLPTWQIVTRADEKGDKTELVRKFEFKSFRDAIHFMNTAARFIDQRDHHPEWTNIWRTVIVRLTTWDIGSKPSMLDVDVAAYLDQLYQAYAPKIRQKDIGDILPPRAVAHS</sequence>
<evidence type="ECO:0000256" key="3">
    <source>
        <dbReference type="ARBA" id="ARBA00013252"/>
    </source>
</evidence>
<dbReference type="KEGG" id="bvz:BRAD3257_2388"/>
<dbReference type="Proteomes" id="UP000246085">
    <property type="component" value="Chromosome BRAD3257"/>
</dbReference>
<name>A0A2U3PWB8_9BRAD</name>
<dbReference type="SUPFAM" id="SSF52200">
    <property type="entry name" value="Toll/Interleukin receptor TIR domain"/>
    <property type="match status" value="1"/>
</dbReference>
<dbReference type="PANTHER" id="PTHR12599">
    <property type="entry name" value="PTERIN-4-ALPHA-CARBINOLAMINE DEHYDRATASE"/>
    <property type="match status" value="1"/>
</dbReference>
<evidence type="ECO:0000313" key="6">
    <source>
        <dbReference type="EMBL" id="MBP0115226.1"/>
    </source>
</evidence>